<evidence type="ECO:0000256" key="2">
    <source>
        <dbReference type="ARBA" id="ARBA00010742"/>
    </source>
</evidence>
<dbReference type="RefSeq" id="WP_275823163.1">
    <property type="nucleotide sequence ID" value="NZ_JARHUD010000006.1"/>
</dbReference>
<reference evidence="6 7" key="1">
    <citation type="submission" date="2023-03" db="EMBL/GenBank/DDBJ databases">
        <title>Fodinicurvata sp. CAU 1616 isolated from sea sendiment.</title>
        <authorList>
            <person name="Kim W."/>
        </authorList>
    </citation>
    <scope>NUCLEOTIDE SEQUENCE [LARGE SCALE GENOMIC DNA]</scope>
    <source>
        <strain evidence="6 7">CAU 1616</strain>
    </source>
</reference>
<organism evidence="6 7">
    <name type="scientific">Aquibaculum arenosum</name>
    <dbReference type="NCBI Taxonomy" id="3032591"/>
    <lineage>
        <taxon>Bacteria</taxon>
        <taxon>Pseudomonadati</taxon>
        <taxon>Pseudomonadota</taxon>
        <taxon>Alphaproteobacteria</taxon>
        <taxon>Rhodospirillales</taxon>
        <taxon>Rhodovibrionaceae</taxon>
        <taxon>Aquibaculum</taxon>
    </lineage>
</organism>
<protein>
    <submittedName>
        <fullName evidence="6">ABC transporter substrate-binding protein</fullName>
    </submittedName>
</protein>
<dbReference type="PANTHER" id="PTHR30024:SF47">
    <property type="entry name" value="TAURINE-BINDING PERIPLASMIC PROTEIN"/>
    <property type="match status" value="1"/>
</dbReference>
<dbReference type="InterPro" id="IPR015168">
    <property type="entry name" value="SsuA/THI5"/>
</dbReference>
<feature type="signal peptide" evidence="4">
    <location>
        <begin position="1"/>
        <end position="25"/>
    </location>
</feature>
<dbReference type="Proteomes" id="UP001215503">
    <property type="component" value="Unassembled WGS sequence"/>
</dbReference>
<evidence type="ECO:0000256" key="3">
    <source>
        <dbReference type="ARBA" id="ARBA00022729"/>
    </source>
</evidence>
<sequence>MRLAKTMPVLAAAGVMSLLVAPAKAVDLTVTHWGVLMYGVPFAVAWDQGYFEEEGIEVDGFITSQGGGTTLRNALASEVPYGETALAAVVAAAHEGLDLTIVHAGVRSVGDLLWATRSDAEDVNEIDDLKGRPVGYTSPRSVSQSVLFMSMDAAGIATDDYDPRSLGGVGSGLTALDEGVVDAALVLEPVWTRLQDKYKPVFFAGDLLPPMTQTVGVVRTDYLEENGDTIRGIIEARRRGVEFIYDNPREAGEILARVYDMDEEIAITAVENVAAIDYWSRGDFEIEAMNNMLDGLRLVDAIDDGPFDWSGLIDERYLPEDLQGE</sequence>
<name>A0ABT5YNP1_9PROT</name>
<dbReference type="EMBL" id="JARHUD010000006">
    <property type="protein sequence ID" value="MDF2096587.1"/>
    <property type="molecule type" value="Genomic_DNA"/>
</dbReference>
<accession>A0ABT5YNP1</accession>
<comment type="subcellular location">
    <subcellularLocation>
        <location evidence="1">Periplasm</location>
    </subcellularLocation>
</comment>
<keyword evidence="3 4" id="KW-0732">Signal</keyword>
<dbReference type="PANTHER" id="PTHR30024">
    <property type="entry name" value="ALIPHATIC SULFONATES-BINDING PROTEIN-RELATED"/>
    <property type="match status" value="1"/>
</dbReference>
<comment type="similarity">
    <text evidence="2">Belongs to the bacterial solute-binding protein SsuA/TauA family.</text>
</comment>
<evidence type="ECO:0000313" key="7">
    <source>
        <dbReference type="Proteomes" id="UP001215503"/>
    </source>
</evidence>
<comment type="caution">
    <text evidence="6">The sequence shown here is derived from an EMBL/GenBank/DDBJ whole genome shotgun (WGS) entry which is preliminary data.</text>
</comment>
<dbReference type="SUPFAM" id="SSF53850">
    <property type="entry name" value="Periplasmic binding protein-like II"/>
    <property type="match status" value="1"/>
</dbReference>
<evidence type="ECO:0000313" key="6">
    <source>
        <dbReference type="EMBL" id="MDF2096587.1"/>
    </source>
</evidence>
<evidence type="ECO:0000259" key="5">
    <source>
        <dbReference type="Pfam" id="PF09084"/>
    </source>
</evidence>
<feature type="chain" id="PRO_5046902101" evidence="4">
    <location>
        <begin position="26"/>
        <end position="325"/>
    </location>
</feature>
<dbReference type="Gene3D" id="3.40.190.10">
    <property type="entry name" value="Periplasmic binding protein-like II"/>
    <property type="match status" value="2"/>
</dbReference>
<gene>
    <name evidence="6" type="ORF">P2G67_11415</name>
</gene>
<keyword evidence="7" id="KW-1185">Reference proteome</keyword>
<dbReference type="Pfam" id="PF09084">
    <property type="entry name" value="NMT1"/>
    <property type="match status" value="1"/>
</dbReference>
<evidence type="ECO:0000256" key="1">
    <source>
        <dbReference type="ARBA" id="ARBA00004418"/>
    </source>
</evidence>
<feature type="domain" description="SsuA/THI5-like" evidence="5">
    <location>
        <begin position="41"/>
        <end position="251"/>
    </location>
</feature>
<proteinExistence type="inferred from homology"/>
<evidence type="ECO:0000256" key="4">
    <source>
        <dbReference type="SAM" id="SignalP"/>
    </source>
</evidence>